<dbReference type="RefSeq" id="WP_207334301.1">
    <property type="nucleotide sequence ID" value="NZ_JAFMYU010000003.1"/>
</dbReference>
<dbReference type="AlphaFoldDB" id="A0A939G5E0"/>
<name>A0A939G5E0_9BACT</name>
<comment type="caution">
    <text evidence="1">The sequence shown here is derived from an EMBL/GenBank/DDBJ whole genome shotgun (WGS) entry which is preliminary data.</text>
</comment>
<accession>A0A939G5E0</accession>
<evidence type="ECO:0000313" key="2">
    <source>
        <dbReference type="Proteomes" id="UP000664795"/>
    </source>
</evidence>
<keyword evidence="2" id="KW-1185">Reference proteome</keyword>
<protein>
    <submittedName>
        <fullName evidence="1">Uncharacterized protein</fullName>
    </submittedName>
</protein>
<sequence length="123" mass="13061">MEAPPLAPLHLSNESDCLTYIDGINAALGRAANAQAYYPAEPKLANAGVKSLVYVDLADLPDQQPGSENHNYLLTIQSLGVNKLAYALVNESPAFADALMVAIGTLLMAQGQTDVIPRDHLTD</sequence>
<dbReference type="EMBL" id="JAFMYU010000003">
    <property type="protein sequence ID" value="MBO0930336.1"/>
    <property type="molecule type" value="Genomic_DNA"/>
</dbReference>
<dbReference type="Proteomes" id="UP000664795">
    <property type="component" value="Unassembled WGS sequence"/>
</dbReference>
<evidence type="ECO:0000313" key="1">
    <source>
        <dbReference type="EMBL" id="MBO0930336.1"/>
    </source>
</evidence>
<organism evidence="1 2">
    <name type="scientific">Fibrella aquatilis</name>
    <dbReference type="NCBI Taxonomy" id="2817059"/>
    <lineage>
        <taxon>Bacteria</taxon>
        <taxon>Pseudomonadati</taxon>
        <taxon>Bacteroidota</taxon>
        <taxon>Cytophagia</taxon>
        <taxon>Cytophagales</taxon>
        <taxon>Spirosomataceae</taxon>
        <taxon>Fibrella</taxon>
    </lineage>
</organism>
<reference evidence="1 2" key="1">
    <citation type="submission" date="2021-03" db="EMBL/GenBank/DDBJ databases">
        <title>Fibrella sp. HMF5036 genome sequencing and assembly.</title>
        <authorList>
            <person name="Kang H."/>
            <person name="Kim H."/>
            <person name="Bae S."/>
            <person name="Joh K."/>
        </authorList>
    </citation>
    <scope>NUCLEOTIDE SEQUENCE [LARGE SCALE GENOMIC DNA]</scope>
    <source>
        <strain evidence="1 2">HMF5036</strain>
    </source>
</reference>
<gene>
    <name evidence="1" type="ORF">J2I48_04980</name>
</gene>
<proteinExistence type="predicted"/>